<organism evidence="1 2">
    <name type="scientific">Ixodes persulcatus</name>
    <name type="common">Taiga tick</name>
    <dbReference type="NCBI Taxonomy" id="34615"/>
    <lineage>
        <taxon>Eukaryota</taxon>
        <taxon>Metazoa</taxon>
        <taxon>Ecdysozoa</taxon>
        <taxon>Arthropoda</taxon>
        <taxon>Chelicerata</taxon>
        <taxon>Arachnida</taxon>
        <taxon>Acari</taxon>
        <taxon>Parasitiformes</taxon>
        <taxon>Ixodida</taxon>
        <taxon>Ixodoidea</taxon>
        <taxon>Ixodidae</taxon>
        <taxon>Ixodinae</taxon>
        <taxon>Ixodes</taxon>
    </lineage>
</organism>
<gene>
    <name evidence="1" type="ORF">HPB47_012622</name>
</gene>
<sequence length="329" mass="35527">MSRASGAPARSKLRRVLFRSGCLRTRGGDSGLSRPVLVGVCDAVSCVMSSRKGALARSSASYDNSSSDAEDLSPEDCALRSARDTEGCRVHGVFFWAPGAAVFGRFVRTVDSRPFARIKPRQLTTLRSSSRMHRSWTISGAFIEPSDASCDEQSSSKSARTLRKKERRDLAVALRSRVATTPRATPPLVTVPLASPLPQSLVPVVPWRHGGRANVASPTSTWPGRPYSGSLPSVCAFQAAPCDVAAASSASTPTCRRAPSTLWTSDECDGEPEVVNDDEDDGDQEAVNVELVPWTSRRPFVRLRLLVIVAIAFTVVGFIVFSPLFHSYM</sequence>
<evidence type="ECO:0000313" key="1">
    <source>
        <dbReference type="EMBL" id="KAG0410261.1"/>
    </source>
</evidence>
<keyword evidence="2" id="KW-1185">Reference proteome</keyword>
<protein>
    <submittedName>
        <fullName evidence="1">Uncharacterized protein</fullName>
    </submittedName>
</protein>
<proteinExistence type="predicted"/>
<comment type="caution">
    <text evidence="1">The sequence shown here is derived from an EMBL/GenBank/DDBJ whole genome shotgun (WGS) entry which is preliminary data.</text>
</comment>
<evidence type="ECO:0000313" key="2">
    <source>
        <dbReference type="Proteomes" id="UP000805193"/>
    </source>
</evidence>
<accession>A0AC60NT12</accession>
<name>A0AC60NT12_IXOPE</name>
<reference evidence="1 2" key="1">
    <citation type="journal article" date="2020" name="Cell">
        <title>Large-Scale Comparative Analyses of Tick Genomes Elucidate Their Genetic Diversity and Vector Capacities.</title>
        <authorList>
            <consortium name="Tick Genome and Microbiome Consortium (TIGMIC)"/>
            <person name="Jia N."/>
            <person name="Wang J."/>
            <person name="Shi W."/>
            <person name="Du L."/>
            <person name="Sun Y."/>
            <person name="Zhan W."/>
            <person name="Jiang J.F."/>
            <person name="Wang Q."/>
            <person name="Zhang B."/>
            <person name="Ji P."/>
            <person name="Bell-Sakyi L."/>
            <person name="Cui X.M."/>
            <person name="Yuan T.T."/>
            <person name="Jiang B.G."/>
            <person name="Yang W.F."/>
            <person name="Lam T.T."/>
            <person name="Chang Q.C."/>
            <person name="Ding S.J."/>
            <person name="Wang X.J."/>
            <person name="Zhu J.G."/>
            <person name="Ruan X.D."/>
            <person name="Zhao L."/>
            <person name="Wei J.T."/>
            <person name="Ye R.Z."/>
            <person name="Que T.C."/>
            <person name="Du C.H."/>
            <person name="Zhou Y.H."/>
            <person name="Cheng J.X."/>
            <person name="Dai P.F."/>
            <person name="Guo W.B."/>
            <person name="Han X.H."/>
            <person name="Huang E.J."/>
            <person name="Li L.F."/>
            <person name="Wei W."/>
            <person name="Gao Y.C."/>
            <person name="Liu J.Z."/>
            <person name="Shao H.Z."/>
            <person name="Wang X."/>
            <person name="Wang C.C."/>
            <person name="Yang T.C."/>
            <person name="Huo Q.B."/>
            <person name="Li W."/>
            <person name="Chen H.Y."/>
            <person name="Chen S.E."/>
            <person name="Zhou L.G."/>
            <person name="Ni X.B."/>
            <person name="Tian J.H."/>
            <person name="Sheng Y."/>
            <person name="Liu T."/>
            <person name="Pan Y.S."/>
            <person name="Xia L.Y."/>
            <person name="Li J."/>
            <person name="Zhao F."/>
            <person name="Cao W.C."/>
        </authorList>
    </citation>
    <scope>NUCLEOTIDE SEQUENCE [LARGE SCALE GENOMIC DNA]</scope>
    <source>
        <strain evidence="1">Iper-2018</strain>
    </source>
</reference>
<dbReference type="Proteomes" id="UP000805193">
    <property type="component" value="Unassembled WGS sequence"/>
</dbReference>
<dbReference type="EMBL" id="JABSTQ010011541">
    <property type="protein sequence ID" value="KAG0410261.1"/>
    <property type="molecule type" value="Genomic_DNA"/>
</dbReference>